<name>A0A2V1HSW2_9MICO</name>
<reference evidence="2 3" key="1">
    <citation type="submission" date="2018-05" db="EMBL/GenBank/DDBJ databases">
        <title>Amnibacterium sp. M8JJ-5, whole genome shotgun sequence.</title>
        <authorList>
            <person name="Tuo L."/>
        </authorList>
    </citation>
    <scope>NUCLEOTIDE SEQUENCE [LARGE SCALE GENOMIC DNA]</scope>
    <source>
        <strain evidence="2 3">M8JJ-5</strain>
    </source>
</reference>
<evidence type="ECO:0000313" key="2">
    <source>
        <dbReference type="EMBL" id="PVZ95658.1"/>
    </source>
</evidence>
<dbReference type="PANTHER" id="PTHR43441">
    <property type="entry name" value="RIBOSOMAL-PROTEIN-SERINE ACETYLTRANSFERASE"/>
    <property type="match status" value="1"/>
</dbReference>
<keyword evidence="2" id="KW-0808">Transferase</keyword>
<dbReference type="GO" id="GO:0005737">
    <property type="term" value="C:cytoplasm"/>
    <property type="evidence" value="ECO:0007669"/>
    <property type="project" value="TreeGrafter"/>
</dbReference>
<gene>
    <name evidence="2" type="ORF">DDQ50_04025</name>
</gene>
<dbReference type="InterPro" id="IPR000182">
    <property type="entry name" value="GNAT_dom"/>
</dbReference>
<dbReference type="Gene3D" id="3.40.630.30">
    <property type="match status" value="1"/>
</dbReference>
<dbReference type="OrthoDB" id="9132139at2"/>
<proteinExistence type="predicted"/>
<dbReference type="Pfam" id="PF13302">
    <property type="entry name" value="Acetyltransf_3"/>
    <property type="match status" value="1"/>
</dbReference>
<keyword evidence="3" id="KW-1185">Reference proteome</keyword>
<dbReference type="GO" id="GO:0008999">
    <property type="term" value="F:protein-N-terminal-alanine acetyltransferase activity"/>
    <property type="evidence" value="ECO:0007669"/>
    <property type="project" value="TreeGrafter"/>
</dbReference>
<comment type="caution">
    <text evidence="2">The sequence shown here is derived from an EMBL/GenBank/DDBJ whole genome shotgun (WGS) entry which is preliminary data.</text>
</comment>
<organism evidence="2 3">
    <name type="scientific">Amnibacterium flavum</name>
    <dbReference type="NCBI Taxonomy" id="2173173"/>
    <lineage>
        <taxon>Bacteria</taxon>
        <taxon>Bacillati</taxon>
        <taxon>Actinomycetota</taxon>
        <taxon>Actinomycetes</taxon>
        <taxon>Micrococcales</taxon>
        <taxon>Microbacteriaceae</taxon>
        <taxon>Amnibacterium</taxon>
    </lineage>
</organism>
<feature type="domain" description="N-acetyltransferase" evidence="1">
    <location>
        <begin position="12"/>
        <end position="180"/>
    </location>
</feature>
<dbReference type="GO" id="GO:1990189">
    <property type="term" value="F:protein N-terminal-serine acetyltransferase activity"/>
    <property type="evidence" value="ECO:0007669"/>
    <property type="project" value="TreeGrafter"/>
</dbReference>
<dbReference type="AlphaFoldDB" id="A0A2V1HSW2"/>
<dbReference type="EMBL" id="QEOP01000001">
    <property type="protein sequence ID" value="PVZ95658.1"/>
    <property type="molecule type" value="Genomic_DNA"/>
</dbReference>
<dbReference type="InterPro" id="IPR016181">
    <property type="entry name" value="Acyl_CoA_acyltransferase"/>
</dbReference>
<accession>A0A2V1HSW2</accession>
<dbReference type="RefSeq" id="WP_116755393.1">
    <property type="nucleotide sequence ID" value="NZ_JBHUEX010000001.1"/>
</dbReference>
<sequence>MSDPVTVVTERLTLRPVETTDRAALLAYRSLPEVCRYLPFPPMDAAEVDRRITEQWSTTVLAAPGDARTLAIVETSSGRLVGDVVLFWSAGAERQGEIGYVLSPEATGRGYATEAAVAMLAVAFDSLGLHRVIGRLDPRNTASARVLERLGMRREADFVEDFFADGEWSDTAVYAILDREWRAAHPSD</sequence>
<dbReference type="PANTHER" id="PTHR43441:SF11">
    <property type="entry name" value="RIBOSOMAL-PROTEIN-SERINE ACETYLTRANSFERASE"/>
    <property type="match status" value="1"/>
</dbReference>
<dbReference type="SUPFAM" id="SSF55729">
    <property type="entry name" value="Acyl-CoA N-acyltransferases (Nat)"/>
    <property type="match status" value="1"/>
</dbReference>
<dbReference type="Proteomes" id="UP000244893">
    <property type="component" value="Unassembled WGS sequence"/>
</dbReference>
<dbReference type="InterPro" id="IPR051908">
    <property type="entry name" value="Ribosomal_N-acetyltransferase"/>
</dbReference>
<dbReference type="PROSITE" id="PS51186">
    <property type="entry name" value="GNAT"/>
    <property type="match status" value="1"/>
</dbReference>
<protein>
    <submittedName>
        <fullName evidence="2">GNAT family N-acetyltransferase</fullName>
    </submittedName>
</protein>
<evidence type="ECO:0000259" key="1">
    <source>
        <dbReference type="PROSITE" id="PS51186"/>
    </source>
</evidence>
<evidence type="ECO:0000313" key="3">
    <source>
        <dbReference type="Proteomes" id="UP000244893"/>
    </source>
</evidence>